<name>A0A1G6JHS3_9MICO</name>
<evidence type="ECO:0000256" key="1">
    <source>
        <dbReference type="ARBA" id="ARBA00023125"/>
    </source>
</evidence>
<evidence type="ECO:0000313" key="4">
    <source>
        <dbReference type="EMBL" id="SDC18280.1"/>
    </source>
</evidence>
<dbReference type="Proteomes" id="UP000183203">
    <property type="component" value="Unassembled WGS sequence"/>
</dbReference>
<accession>A0A1G6JHS3</accession>
<dbReference type="Gene3D" id="3.30.60.230">
    <property type="entry name" value="Lsr2, dimerization domain"/>
    <property type="match status" value="1"/>
</dbReference>
<proteinExistence type="predicted"/>
<protein>
    <submittedName>
        <fullName evidence="4">Lsr2 protein</fullName>
    </submittedName>
</protein>
<dbReference type="EMBL" id="FMYG01000003">
    <property type="protein sequence ID" value="SDC18280.1"/>
    <property type="molecule type" value="Genomic_DNA"/>
</dbReference>
<evidence type="ECO:0000313" key="5">
    <source>
        <dbReference type="Proteomes" id="UP000183203"/>
    </source>
</evidence>
<dbReference type="GO" id="GO:0003677">
    <property type="term" value="F:DNA binding"/>
    <property type="evidence" value="ECO:0007669"/>
    <property type="project" value="UniProtKB-KW"/>
</dbReference>
<dbReference type="Pfam" id="PF11774">
    <property type="entry name" value="Lsr2"/>
    <property type="match status" value="1"/>
</dbReference>
<dbReference type="InterPro" id="IPR055370">
    <property type="entry name" value="Lsr2_DNA-bd"/>
</dbReference>
<dbReference type="Pfam" id="PF23359">
    <property type="entry name" value="Lsr2_DNA-bd"/>
    <property type="match status" value="1"/>
</dbReference>
<feature type="domain" description="Lsr2 DNA-binding" evidence="3">
    <location>
        <begin position="78"/>
        <end position="106"/>
    </location>
</feature>
<evidence type="ECO:0000259" key="3">
    <source>
        <dbReference type="Pfam" id="PF23359"/>
    </source>
</evidence>
<dbReference type="OrthoDB" id="4113332at2"/>
<dbReference type="Gene3D" id="4.10.320.10">
    <property type="entry name" value="E3-binding domain"/>
    <property type="match status" value="1"/>
</dbReference>
<dbReference type="GO" id="GO:0016746">
    <property type="term" value="F:acyltransferase activity"/>
    <property type="evidence" value="ECO:0007669"/>
    <property type="project" value="InterPro"/>
</dbReference>
<reference evidence="4 5" key="1">
    <citation type="submission" date="2016-09" db="EMBL/GenBank/DDBJ databases">
        <authorList>
            <person name="Capua I."/>
            <person name="De Benedictis P."/>
            <person name="Joannis T."/>
            <person name="Lombin L.H."/>
            <person name="Cattoli G."/>
        </authorList>
    </citation>
    <scope>NUCLEOTIDE SEQUENCE [LARGE SCALE GENOMIC DNA]</scope>
    <source>
        <strain evidence="4 5">NIO-1002</strain>
    </source>
</reference>
<dbReference type="AlphaFoldDB" id="A0A1G6JHS3"/>
<feature type="domain" description="Lsr2 dimerization" evidence="2">
    <location>
        <begin position="1"/>
        <end position="60"/>
    </location>
</feature>
<evidence type="ECO:0000259" key="2">
    <source>
        <dbReference type="Pfam" id="PF11774"/>
    </source>
</evidence>
<sequence>MALEQVFRRLDDLDGSELDLDSTPVSFALEGVQYSIDLTRTNAEKLREALAPFIAAARTEGFEQARHLTRSQRTMKRRAIREWARENNLEVSDRGRISDAVLDAYASQGTQRTRS</sequence>
<dbReference type="STRING" id="993073.AS029_07850"/>
<keyword evidence="1" id="KW-0238">DNA-binding</keyword>
<gene>
    <name evidence="4" type="ORF">SAMN05216418_1829</name>
</gene>
<dbReference type="RefSeq" id="WP_058232017.1">
    <property type="nucleotide sequence ID" value="NZ_FMYG01000003.1"/>
</dbReference>
<dbReference type="InterPro" id="IPR042261">
    <property type="entry name" value="Lsr2-like_dimerization"/>
</dbReference>
<dbReference type="InterPro" id="IPR024412">
    <property type="entry name" value="Lsr2_dim_dom"/>
</dbReference>
<organism evidence="4 5">
    <name type="scientific">Microbacterium enclense</name>
    <dbReference type="NCBI Taxonomy" id="993073"/>
    <lineage>
        <taxon>Bacteria</taxon>
        <taxon>Bacillati</taxon>
        <taxon>Actinomycetota</taxon>
        <taxon>Actinomycetes</taxon>
        <taxon>Micrococcales</taxon>
        <taxon>Microbacteriaceae</taxon>
        <taxon>Microbacterium</taxon>
    </lineage>
</organism>
<dbReference type="InterPro" id="IPR036625">
    <property type="entry name" value="E3-bd_dom_sf"/>
</dbReference>